<keyword evidence="2" id="KW-1185">Reference proteome</keyword>
<dbReference type="PANTHER" id="PTHR37611:SF4">
    <property type="entry name" value="OS06G0538400 PROTEIN"/>
    <property type="match status" value="1"/>
</dbReference>
<evidence type="ECO:0000313" key="1">
    <source>
        <dbReference type="EMBL" id="KAK9269751.1"/>
    </source>
</evidence>
<organism evidence="1 2">
    <name type="scientific">Liquidambar formosana</name>
    <name type="common">Formosan gum</name>
    <dbReference type="NCBI Taxonomy" id="63359"/>
    <lineage>
        <taxon>Eukaryota</taxon>
        <taxon>Viridiplantae</taxon>
        <taxon>Streptophyta</taxon>
        <taxon>Embryophyta</taxon>
        <taxon>Tracheophyta</taxon>
        <taxon>Spermatophyta</taxon>
        <taxon>Magnoliopsida</taxon>
        <taxon>eudicotyledons</taxon>
        <taxon>Gunneridae</taxon>
        <taxon>Pentapetalae</taxon>
        <taxon>Saxifragales</taxon>
        <taxon>Altingiaceae</taxon>
        <taxon>Liquidambar</taxon>
    </lineage>
</organism>
<sequence length="171" mass="19055">MASPIFENHACINGDDDFNQFEVSEINGALLMSLLEESQGEVGDDDRLMSVIRSLEEEISPNRTDGLDSPMELEFGVNQEDYQLCNAGQVDGQDCSTSADLDFGWIDMELTSSSPSDDVTNWYMDPCGDEMDGIIEFGGVSDYSQIYYGVPLEEHGYNSLWQDTYDSVMYG</sequence>
<name>A0AAP0NCY5_LIQFO</name>
<proteinExistence type="predicted"/>
<dbReference type="EMBL" id="JBBPBK010000015">
    <property type="protein sequence ID" value="KAK9269751.1"/>
    <property type="molecule type" value="Genomic_DNA"/>
</dbReference>
<accession>A0AAP0NCY5</accession>
<dbReference type="PANTHER" id="PTHR37611">
    <property type="entry name" value="VIRUS-SPECIFIC-SIGNALING-PATHWAY REGULATED PROTEIN-RELATED"/>
    <property type="match status" value="1"/>
</dbReference>
<protein>
    <submittedName>
        <fullName evidence="1">Uncharacterized protein</fullName>
    </submittedName>
</protein>
<dbReference type="AlphaFoldDB" id="A0AAP0NCY5"/>
<evidence type="ECO:0000313" key="2">
    <source>
        <dbReference type="Proteomes" id="UP001415857"/>
    </source>
</evidence>
<comment type="caution">
    <text evidence="1">The sequence shown here is derived from an EMBL/GenBank/DDBJ whole genome shotgun (WGS) entry which is preliminary data.</text>
</comment>
<reference evidence="1 2" key="1">
    <citation type="journal article" date="2024" name="Plant J.">
        <title>Genome sequences and population genomics reveal climatic adaptation and genomic divergence between two closely related sweetgum species.</title>
        <authorList>
            <person name="Xu W.Q."/>
            <person name="Ren C.Q."/>
            <person name="Zhang X.Y."/>
            <person name="Comes H.P."/>
            <person name="Liu X.H."/>
            <person name="Li Y.G."/>
            <person name="Kettle C.J."/>
            <person name="Jalonen R."/>
            <person name="Gaisberger H."/>
            <person name="Ma Y.Z."/>
            <person name="Qiu Y.X."/>
        </authorList>
    </citation>
    <scope>NUCLEOTIDE SEQUENCE [LARGE SCALE GENOMIC DNA]</scope>
    <source>
        <strain evidence="1">Hangzhou</strain>
    </source>
</reference>
<dbReference type="Proteomes" id="UP001415857">
    <property type="component" value="Unassembled WGS sequence"/>
</dbReference>
<gene>
    <name evidence="1" type="ORF">L1049_001529</name>
</gene>